<dbReference type="GO" id="GO:0003735">
    <property type="term" value="F:structural constituent of ribosome"/>
    <property type="evidence" value="ECO:0007669"/>
    <property type="project" value="InterPro"/>
</dbReference>
<dbReference type="NCBIfam" id="NF001669">
    <property type="entry name" value="PRK00432.1"/>
    <property type="match status" value="1"/>
</dbReference>
<dbReference type="Gene3D" id="6.20.50.180">
    <property type="match status" value="1"/>
</dbReference>
<evidence type="ECO:0000313" key="8">
    <source>
        <dbReference type="Proteomes" id="UP000269499"/>
    </source>
</evidence>
<evidence type="ECO:0000259" key="4">
    <source>
        <dbReference type="SMART" id="SM01402"/>
    </source>
</evidence>
<evidence type="ECO:0000256" key="3">
    <source>
        <dbReference type="ARBA" id="ARBA00023274"/>
    </source>
</evidence>
<keyword evidence="2 5" id="KW-0689">Ribosomal protein</keyword>
<reference evidence="7 8" key="1">
    <citation type="submission" date="2018-06" db="EMBL/GenBank/DDBJ databases">
        <title>Extensive metabolic versatility and redundancy in microbially diverse, dynamic hydrothermal sediments.</title>
        <authorList>
            <person name="Dombrowski N."/>
            <person name="Teske A."/>
            <person name="Baker B.J."/>
        </authorList>
    </citation>
    <scope>NUCLEOTIDE SEQUENCE [LARGE SCALE GENOMIC DNA]</scope>
    <source>
        <strain evidence="6">B20_G2</strain>
        <strain evidence="5">B29_G17</strain>
    </source>
</reference>
<name>A0A497EWA0_9CREN</name>
<feature type="domain" description="Small ribosomal subunit protein eS31" evidence="4">
    <location>
        <begin position="4"/>
        <end position="46"/>
    </location>
</feature>
<dbReference type="EMBL" id="QMRA01000092">
    <property type="protein sequence ID" value="RLE52892.1"/>
    <property type="molecule type" value="Genomic_DNA"/>
</dbReference>
<evidence type="ECO:0000313" key="7">
    <source>
        <dbReference type="Proteomes" id="UP000268446"/>
    </source>
</evidence>
<dbReference type="EMBL" id="QMQZ01000090">
    <property type="protein sequence ID" value="RLE50958.1"/>
    <property type="molecule type" value="Genomic_DNA"/>
</dbReference>
<sequence length="54" mass="6461">MAQRHKLYEYDYNTGKITLKRKLCPRCGRIMAFHGNRHSCGYCGYTIYVKEEEK</sequence>
<evidence type="ECO:0000256" key="2">
    <source>
        <dbReference type="ARBA" id="ARBA00022980"/>
    </source>
</evidence>
<comment type="caution">
    <text evidence="5">The sequence shown here is derived from an EMBL/GenBank/DDBJ whole genome shotgun (WGS) entry which is preliminary data.</text>
</comment>
<dbReference type="GO" id="GO:0005840">
    <property type="term" value="C:ribosome"/>
    <property type="evidence" value="ECO:0007669"/>
    <property type="project" value="UniProtKB-KW"/>
</dbReference>
<dbReference type="GO" id="GO:1990904">
    <property type="term" value="C:ribonucleoprotein complex"/>
    <property type="evidence" value="ECO:0007669"/>
    <property type="project" value="UniProtKB-KW"/>
</dbReference>
<proteinExistence type="predicted"/>
<organism evidence="5 7">
    <name type="scientific">Thermoproteota archaeon</name>
    <dbReference type="NCBI Taxonomy" id="2056631"/>
    <lineage>
        <taxon>Archaea</taxon>
        <taxon>Thermoproteota</taxon>
    </lineage>
</organism>
<dbReference type="AlphaFoldDB" id="A0A497EWA0"/>
<dbReference type="SUPFAM" id="SSF57829">
    <property type="entry name" value="Zn-binding ribosomal proteins"/>
    <property type="match status" value="1"/>
</dbReference>
<evidence type="ECO:0000256" key="1">
    <source>
        <dbReference type="ARBA" id="ARBA00022833"/>
    </source>
</evidence>
<dbReference type="InterPro" id="IPR011332">
    <property type="entry name" value="Ribosomal_zn-bd"/>
</dbReference>
<dbReference type="Pfam" id="PF01599">
    <property type="entry name" value="Ribosomal_S27"/>
    <property type="match status" value="1"/>
</dbReference>
<dbReference type="GO" id="GO:0006412">
    <property type="term" value="P:translation"/>
    <property type="evidence" value="ECO:0007669"/>
    <property type="project" value="InterPro"/>
</dbReference>
<evidence type="ECO:0000313" key="5">
    <source>
        <dbReference type="EMBL" id="RLE50958.1"/>
    </source>
</evidence>
<protein>
    <submittedName>
        <fullName evidence="5">30S ribosomal protein S27ae</fullName>
    </submittedName>
</protein>
<dbReference type="Proteomes" id="UP000268446">
    <property type="component" value="Unassembled WGS sequence"/>
</dbReference>
<keyword evidence="1" id="KW-0862">Zinc</keyword>
<gene>
    <name evidence="5" type="ORF">DRJ20_02815</name>
    <name evidence="6" type="ORF">DRJ26_04115</name>
</gene>
<dbReference type="Proteomes" id="UP000269499">
    <property type="component" value="Unassembled WGS sequence"/>
</dbReference>
<evidence type="ECO:0000313" key="6">
    <source>
        <dbReference type="EMBL" id="RLE52892.1"/>
    </source>
</evidence>
<dbReference type="InterPro" id="IPR002906">
    <property type="entry name" value="Ribosomal_eS31"/>
</dbReference>
<dbReference type="SMART" id="SM01402">
    <property type="entry name" value="Ribosomal_S27"/>
    <property type="match status" value="1"/>
</dbReference>
<accession>A0A497EWA0</accession>
<keyword evidence="3" id="KW-0687">Ribonucleoprotein</keyword>